<dbReference type="Proteomes" id="UP000274822">
    <property type="component" value="Unassembled WGS sequence"/>
</dbReference>
<evidence type="ECO:0000313" key="11">
    <source>
        <dbReference type="Proteomes" id="UP000274822"/>
    </source>
</evidence>
<reference evidence="10 11" key="1">
    <citation type="journal article" date="2018" name="New Phytol.">
        <title>Phylogenomics of Endogonaceae and evolution of mycorrhizas within Mucoromycota.</title>
        <authorList>
            <person name="Chang Y."/>
            <person name="Desiro A."/>
            <person name="Na H."/>
            <person name="Sandor L."/>
            <person name="Lipzen A."/>
            <person name="Clum A."/>
            <person name="Barry K."/>
            <person name="Grigoriev I.V."/>
            <person name="Martin F.M."/>
            <person name="Stajich J.E."/>
            <person name="Smith M.E."/>
            <person name="Bonito G."/>
            <person name="Spatafora J.W."/>
        </authorList>
    </citation>
    <scope>NUCLEOTIDE SEQUENCE [LARGE SCALE GENOMIC DNA]</scope>
    <source>
        <strain evidence="10 11">AD002</strain>
    </source>
</reference>
<keyword evidence="7" id="KW-0862">Zinc</keyword>
<comment type="pathway">
    <text evidence="2">Cofactor biosynthesis; tetrahydrobiopterin biosynthesis; tetrahydrobiopterin from 7,8-dihydroneopterin triphosphate: step 1/3.</text>
</comment>
<dbReference type="PROSITE" id="PS00988">
    <property type="entry name" value="PTPS_2"/>
    <property type="match status" value="1"/>
</dbReference>
<dbReference type="InterPro" id="IPR038418">
    <property type="entry name" value="6-PTP_synth/QueD_sf"/>
</dbReference>
<evidence type="ECO:0000256" key="3">
    <source>
        <dbReference type="ARBA" id="ARBA00009164"/>
    </source>
</evidence>
<dbReference type="Gene3D" id="3.30.479.10">
    <property type="entry name" value="6-pyruvoyl tetrahydropterin synthase/QueD"/>
    <property type="match status" value="1"/>
</dbReference>
<dbReference type="EC" id="4.2.3.12" evidence="4"/>
<comment type="similarity">
    <text evidence="3">Belongs to the PTPS family.</text>
</comment>
<dbReference type="GO" id="GO:0003874">
    <property type="term" value="F:6-pyruvoyltetrahydropterin synthase activity"/>
    <property type="evidence" value="ECO:0007669"/>
    <property type="project" value="UniProtKB-EC"/>
</dbReference>
<dbReference type="GO" id="GO:0006729">
    <property type="term" value="P:tetrahydrobiopterin biosynthetic process"/>
    <property type="evidence" value="ECO:0007669"/>
    <property type="project" value="UniProtKB-UniPathway"/>
</dbReference>
<evidence type="ECO:0000256" key="8">
    <source>
        <dbReference type="ARBA" id="ARBA00023007"/>
    </source>
</evidence>
<protein>
    <recommendedName>
        <fullName evidence="5">6-pyruvoyl tetrahydrobiopterin synthase</fullName>
        <ecNumber evidence="4">4.2.3.12</ecNumber>
    </recommendedName>
</protein>
<keyword evidence="11" id="KW-1185">Reference proteome</keyword>
<sequence>MSPIAYVSRIESFSSAHRLHSPFMNTADNVTLYGKCTHSNFHGHNYKVEVTIQGHVHPQTGMVINISDLKQCMQVAIMDVLDHKNLDLDVPYFSKIPSTTENLALFIWRNFSYHFASLAAANQVALYEIRLHETDRNSVVFRGEGGDGALEV</sequence>
<evidence type="ECO:0000256" key="6">
    <source>
        <dbReference type="ARBA" id="ARBA00022723"/>
    </source>
</evidence>
<dbReference type="Pfam" id="PF01242">
    <property type="entry name" value="PTPS"/>
    <property type="match status" value="1"/>
</dbReference>
<dbReference type="FunFam" id="3.30.479.10:FF:000003">
    <property type="entry name" value="6-pyruvoyl tetrahydrobiopterin synthase"/>
    <property type="match status" value="1"/>
</dbReference>
<keyword evidence="8" id="KW-0783">Tetrahydrobiopterin biosynthesis</keyword>
<gene>
    <name evidence="10" type="ORF">BC938DRAFT_483545</name>
</gene>
<evidence type="ECO:0000256" key="9">
    <source>
        <dbReference type="ARBA" id="ARBA00023239"/>
    </source>
</evidence>
<name>A0A433R099_9FUNG</name>
<dbReference type="PANTHER" id="PTHR12589">
    <property type="entry name" value="PYRUVOYL TETRAHYDROBIOPTERIN SYNTHASE"/>
    <property type="match status" value="1"/>
</dbReference>
<evidence type="ECO:0000256" key="5">
    <source>
        <dbReference type="ARBA" id="ARBA00015587"/>
    </source>
</evidence>
<accession>A0A433R099</accession>
<keyword evidence="9" id="KW-0456">Lyase</keyword>
<evidence type="ECO:0000256" key="1">
    <source>
        <dbReference type="ARBA" id="ARBA00001947"/>
    </source>
</evidence>
<dbReference type="InterPro" id="IPR022469">
    <property type="entry name" value="PTPS_His_AS"/>
</dbReference>
<evidence type="ECO:0000256" key="4">
    <source>
        <dbReference type="ARBA" id="ARBA00013100"/>
    </source>
</evidence>
<evidence type="ECO:0000256" key="7">
    <source>
        <dbReference type="ARBA" id="ARBA00022833"/>
    </source>
</evidence>
<proteinExistence type="inferred from homology"/>
<dbReference type="PANTHER" id="PTHR12589:SF7">
    <property type="entry name" value="6-PYRUVOYL TETRAHYDROBIOPTERIN SYNTHASE"/>
    <property type="match status" value="1"/>
</dbReference>
<evidence type="ECO:0000256" key="2">
    <source>
        <dbReference type="ARBA" id="ARBA00005126"/>
    </source>
</evidence>
<dbReference type="AlphaFoldDB" id="A0A433R099"/>
<dbReference type="GO" id="GO:0005739">
    <property type="term" value="C:mitochondrion"/>
    <property type="evidence" value="ECO:0007669"/>
    <property type="project" value="TreeGrafter"/>
</dbReference>
<dbReference type="GO" id="GO:0046872">
    <property type="term" value="F:metal ion binding"/>
    <property type="evidence" value="ECO:0007669"/>
    <property type="project" value="UniProtKB-KW"/>
</dbReference>
<comment type="caution">
    <text evidence="10">The sequence shown here is derived from an EMBL/GenBank/DDBJ whole genome shotgun (WGS) entry which is preliminary data.</text>
</comment>
<dbReference type="UniPathway" id="UPA00849">
    <property type="reaction ID" value="UER00819"/>
</dbReference>
<evidence type="ECO:0000313" key="10">
    <source>
        <dbReference type="EMBL" id="RUS35444.1"/>
    </source>
</evidence>
<dbReference type="SUPFAM" id="SSF55620">
    <property type="entry name" value="Tetrahydrobiopterin biosynthesis enzymes-like"/>
    <property type="match status" value="1"/>
</dbReference>
<organism evidence="10 11">
    <name type="scientific">Jimgerdemannia flammicorona</name>
    <dbReference type="NCBI Taxonomy" id="994334"/>
    <lineage>
        <taxon>Eukaryota</taxon>
        <taxon>Fungi</taxon>
        <taxon>Fungi incertae sedis</taxon>
        <taxon>Mucoromycota</taxon>
        <taxon>Mucoromycotina</taxon>
        <taxon>Endogonomycetes</taxon>
        <taxon>Endogonales</taxon>
        <taxon>Endogonaceae</taxon>
        <taxon>Jimgerdemannia</taxon>
    </lineage>
</organism>
<comment type="cofactor">
    <cofactor evidence="1">
        <name>Zn(2+)</name>
        <dbReference type="ChEBI" id="CHEBI:29105"/>
    </cofactor>
</comment>
<dbReference type="EMBL" id="RBNJ01000088">
    <property type="protein sequence ID" value="RUS35444.1"/>
    <property type="molecule type" value="Genomic_DNA"/>
</dbReference>
<keyword evidence="6" id="KW-0479">Metal-binding</keyword>
<dbReference type="InterPro" id="IPR007115">
    <property type="entry name" value="6-PTP_synth/QueD"/>
</dbReference>